<dbReference type="PROSITE" id="PS50082">
    <property type="entry name" value="WD_REPEATS_2"/>
    <property type="match status" value="4"/>
</dbReference>
<dbReference type="PROSITE" id="PS00678">
    <property type="entry name" value="WD_REPEATS_1"/>
    <property type="match status" value="2"/>
</dbReference>
<dbReference type="PANTHER" id="PTHR19923">
    <property type="entry name" value="WD40 REPEAT PROTEINPRL1/PRL2-RELATED"/>
    <property type="match status" value="1"/>
</dbReference>
<dbReference type="PANTHER" id="PTHR19923:SF0">
    <property type="entry name" value="PLEIOTROPIC REGULATOR 1"/>
    <property type="match status" value="1"/>
</dbReference>
<dbReference type="PRINTS" id="PR00320">
    <property type="entry name" value="GPROTEINBRPT"/>
</dbReference>
<feature type="repeat" description="WD" evidence="7">
    <location>
        <begin position="254"/>
        <end position="295"/>
    </location>
</feature>
<dbReference type="GO" id="GO:0000398">
    <property type="term" value="P:mRNA splicing, via spliceosome"/>
    <property type="evidence" value="ECO:0007669"/>
    <property type="project" value="InterPro"/>
</dbReference>
<evidence type="ECO:0000256" key="3">
    <source>
        <dbReference type="ARBA" id="ARBA00025726"/>
    </source>
</evidence>
<keyword evidence="1 7" id="KW-0853">WD repeat</keyword>
<dbReference type="GO" id="GO:0071011">
    <property type="term" value="C:precatalytic spliceosome"/>
    <property type="evidence" value="ECO:0007669"/>
    <property type="project" value="TreeGrafter"/>
</dbReference>
<dbReference type="Gene3D" id="2.130.10.10">
    <property type="entry name" value="YVTN repeat-like/Quinoprotein amine dehydrogenase"/>
    <property type="match status" value="1"/>
</dbReference>
<comment type="function">
    <text evidence="4">Involved in pre-mRNA splicing as component of the spliceosome. Component of the PRP19-CDC5L complex that forms an integral part of the spliceosome and is required for activating pre-mRNA splicing. As a component of the minor spliceosome, involved in the splicing of U12-type introns in pre-mRNAs.</text>
</comment>
<dbReference type="InterPro" id="IPR019775">
    <property type="entry name" value="WD40_repeat_CS"/>
</dbReference>
<name>A0A914Z5X5_9BILA</name>
<dbReference type="FunFam" id="2.130.10.10:FF:000012">
    <property type="entry name" value="Putative pleiotropic regulator 1"/>
    <property type="match status" value="1"/>
</dbReference>
<protein>
    <recommendedName>
        <fullName evidence="6">Pleiotropic regulator 1</fullName>
    </recommendedName>
</protein>
<dbReference type="GO" id="GO:0071013">
    <property type="term" value="C:catalytic step 2 spliceosome"/>
    <property type="evidence" value="ECO:0007669"/>
    <property type="project" value="TreeGrafter"/>
</dbReference>
<feature type="repeat" description="WD" evidence="7">
    <location>
        <begin position="128"/>
        <end position="169"/>
    </location>
</feature>
<dbReference type="InterPro" id="IPR045241">
    <property type="entry name" value="Prp46/PLRG1-like"/>
</dbReference>
<dbReference type="CDD" id="cd00200">
    <property type="entry name" value="WD40"/>
    <property type="match status" value="1"/>
</dbReference>
<keyword evidence="2" id="KW-0677">Repeat</keyword>
<dbReference type="InterPro" id="IPR001680">
    <property type="entry name" value="WD40_rpt"/>
</dbReference>
<comment type="subunit">
    <text evidence="5">Identified in the spliceosome C complex. Component of the PRP19-CDC5L splicing complex composed of a core complex comprising a homotetramer of PRPF19, CDC5L, PLRG1 and BCAS2, and at least three less stably associated proteins CTNNBL1, CWC15 and HSPA8. Interacts (via its WD40 repeat domain) directly with CDC5L (via its C-terminal); the interaction is required for mRNA splicing but not for spliceosome assembly. Component of the minor spliceosome, which splices U12-type introns. Within this complex, interacts with CRIPT. Also interacts directly in the complex with BCAS2 and PRPF19. Interacts with USB1.</text>
</comment>
<evidence type="ECO:0000313" key="8">
    <source>
        <dbReference type="Proteomes" id="UP000887577"/>
    </source>
</evidence>
<dbReference type="Proteomes" id="UP000887577">
    <property type="component" value="Unplaced"/>
</dbReference>
<feature type="repeat" description="WD" evidence="7">
    <location>
        <begin position="212"/>
        <end position="253"/>
    </location>
</feature>
<feature type="repeat" description="WD" evidence="7">
    <location>
        <begin position="170"/>
        <end position="211"/>
    </location>
</feature>
<evidence type="ECO:0000256" key="2">
    <source>
        <dbReference type="ARBA" id="ARBA00022737"/>
    </source>
</evidence>
<dbReference type="AlphaFoldDB" id="A0A914Z5X5"/>
<sequence>MPGAAELFQNDYTAEIPDDLQLSSVYSSLKTKYHFKSVIKEEAQAKRAKVEEVLKLPKAFNVCVGEESGLGHSGMLALTGGDNAGSSQALVASSGVGAEDNTVKAMLPSRERMVKPQWHAPWKLYRVLSGHTGWVRCVDVEPENKWFATGGADRMIKIWDLGTGQLRLSLTGHISSVRAVKISSRHPYLFSGGEDKQVKCWDLEYNKVVRHYHGHLSAVQALDLHPTLDILVTSARDSTARVWDMRTKAQVHCLTGHTNTVASVVCQETNPQVITGSHDSTVRLWDLASGRSVCTLTHHKKSIRALAIHPTLNMFCSASPDSIRQWKCPNGDFSGQLVGHNAVINALAINEDGVTVSGADNGTMHLFDWKSRFCFQKLHEAAQPGSIDSERGIFALTFDKSGTRLISAEADKSIKLFKEDPDATEETHPILWRPEILKK</sequence>
<keyword evidence="8" id="KW-1185">Reference proteome</keyword>
<accession>A0A914Z5X5</accession>
<dbReference type="GO" id="GO:0000974">
    <property type="term" value="C:Prp19 complex"/>
    <property type="evidence" value="ECO:0007669"/>
    <property type="project" value="TreeGrafter"/>
</dbReference>
<comment type="similarity">
    <text evidence="3">Belongs to the WD repeat PRL1/PRL2 family.</text>
</comment>
<evidence type="ECO:0000256" key="1">
    <source>
        <dbReference type="ARBA" id="ARBA00022574"/>
    </source>
</evidence>
<reference evidence="9" key="1">
    <citation type="submission" date="2022-11" db="UniProtKB">
        <authorList>
            <consortium name="WormBaseParasite"/>
        </authorList>
    </citation>
    <scope>IDENTIFICATION</scope>
</reference>
<evidence type="ECO:0000256" key="7">
    <source>
        <dbReference type="PROSITE-ProRule" id="PRU00221"/>
    </source>
</evidence>
<organism evidence="8 9">
    <name type="scientific">Panagrolaimus superbus</name>
    <dbReference type="NCBI Taxonomy" id="310955"/>
    <lineage>
        <taxon>Eukaryota</taxon>
        <taxon>Metazoa</taxon>
        <taxon>Ecdysozoa</taxon>
        <taxon>Nematoda</taxon>
        <taxon>Chromadorea</taxon>
        <taxon>Rhabditida</taxon>
        <taxon>Tylenchina</taxon>
        <taxon>Panagrolaimomorpha</taxon>
        <taxon>Panagrolaimoidea</taxon>
        <taxon>Panagrolaimidae</taxon>
        <taxon>Panagrolaimus</taxon>
    </lineage>
</organism>
<dbReference type="InterPro" id="IPR020472">
    <property type="entry name" value="WD40_PAC1"/>
</dbReference>
<dbReference type="PROSITE" id="PS50294">
    <property type="entry name" value="WD_REPEATS_REGION"/>
    <property type="match status" value="4"/>
</dbReference>
<dbReference type="InterPro" id="IPR015943">
    <property type="entry name" value="WD40/YVTN_repeat-like_dom_sf"/>
</dbReference>
<dbReference type="SMART" id="SM00320">
    <property type="entry name" value="WD40"/>
    <property type="match status" value="7"/>
</dbReference>
<evidence type="ECO:0000256" key="4">
    <source>
        <dbReference type="ARBA" id="ARBA00046238"/>
    </source>
</evidence>
<dbReference type="SUPFAM" id="SSF50978">
    <property type="entry name" value="WD40 repeat-like"/>
    <property type="match status" value="1"/>
</dbReference>
<dbReference type="WBParaSite" id="PSU_v2.g5649.t1">
    <property type="protein sequence ID" value="PSU_v2.g5649.t1"/>
    <property type="gene ID" value="PSU_v2.g5649"/>
</dbReference>
<evidence type="ECO:0000256" key="5">
    <source>
        <dbReference type="ARBA" id="ARBA00062641"/>
    </source>
</evidence>
<dbReference type="InterPro" id="IPR036322">
    <property type="entry name" value="WD40_repeat_dom_sf"/>
</dbReference>
<evidence type="ECO:0000256" key="6">
    <source>
        <dbReference type="ARBA" id="ARBA00073631"/>
    </source>
</evidence>
<dbReference type="Pfam" id="PF00400">
    <property type="entry name" value="WD40"/>
    <property type="match status" value="7"/>
</dbReference>
<evidence type="ECO:0000313" key="9">
    <source>
        <dbReference type="WBParaSite" id="PSU_v2.g5649.t1"/>
    </source>
</evidence>
<proteinExistence type="inferred from homology"/>